<dbReference type="AlphaFoldDB" id="A0A3S1HLH3"/>
<feature type="binding site" evidence="8">
    <location>
        <begin position="256"/>
        <end position="259"/>
    </location>
    <ligand>
        <name>substrate</name>
    </ligand>
</feature>
<reference evidence="10 11" key="1">
    <citation type="submission" date="2019-01" db="EMBL/GenBank/DDBJ databases">
        <title>A draft genome assembly of the solar-powered sea slug Elysia chlorotica.</title>
        <authorList>
            <person name="Cai H."/>
            <person name="Li Q."/>
            <person name="Fang X."/>
            <person name="Li J."/>
            <person name="Curtis N.E."/>
            <person name="Altenburger A."/>
            <person name="Shibata T."/>
            <person name="Feng M."/>
            <person name="Maeda T."/>
            <person name="Schwartz J.A."/>
            <person name="Shigenobu S."/>
            <person name="Lundholm N."/>
            <person name="Nishiyama T."/>
            <person name="Yang H."/>
            <person name="Hasebe M."/>
            <person name="Li S."/>
            <person name="Pierce S.K."/>
            <person name="Wang J."/>
        </authorList>
    </citation>
    <scope>NUCLEOTIDE SEQUENCE [LARGE SCALE GENOMIC DNA]</scope>
    <source>
        <strain evidence="10">EC2010</strain>
        <tissue evidence="10">Whole organism of an adult</tissue>
    </source>
</reference>
<gene>
    <name evidence="10" type="ORF">EGW08_010312</name>
</gene>
<dbReference type="InterPro" id="IPR000246">
    <property type="entry name" value="Peptidase_T2"/>
</dbReference>
<comment type="similarity">
    <text evidence="2">Belongs to the Ntn-hydrolase family.</text>
</comment>
<dbReference type="Pfam" id="PF01112">
    <property type="entry name" value="Asparaginase_2"/>
    <property type="match status" value="1"/>
</dbReference>
<feature type="binding site" evidence="8">
    <location>
        <begin position="233"/>
        <end position="236"/>
    </location>
    <ligand>
        <name>substrate</name>
    </ligand>
</feature>
<proteinExistence type="inferred from homology"/>
<dbReference type="GO" id="GO:0008798">
    <property type="term" value="F:beta-aspartyl-peptidase activity"/>
    <property type="evidence" value="ECO:0007669"/>
    <property type="project" value="UniProtKB-EC"/>
</dbReference>
<dbReference type="GO" id="GO:0006508">
    <property type="term" value="P:proteolysis"/>
    <property type="evidence" value="ECO:0007669"/>
    <property type="project" value="UniProtKB-KW"/>
</dbReference>
<keyword evidence="5" id="KW-0068">Autocatalytic cleavage</keyword>
<evidence type="ECO:0000256" key="2">
    <source>
        <dbReference type="ARBA" id="ARBA00010872"/>
    </source>
</evidence>
<dbReference type="CDD" id="cd04702">
    <property type="entry name" value="ASRGL1_like"/>
    <property type="match status" value="1"/>
</dbReference>
<sequence length="281" mass="29732">MLFLKLAPFDYFVLFLHWVVNLKRVKRVRGPMFEPAIIVHGGCGVYPREESLEPFLAGVKDAALQGHALLSRAGSAVDAVEAAVSVLEDNPLFNSGRGSVLNLDGQVEMDAIVIDGQTLGSGAVCGLRRCANPAWYTLRFHFQTRHCLLTGAGAQEFMRSQGIPEVPDSYLVVPRRRLAWEKTVLGDQRSPDTATASELSPGCDTVGAVAMDATGNVAAATSTGGTTAKLPGRVGDSPIIGAGAYADSDVGAVSTTGDGESIMKVCLARRTVELLEQSQTV</sequence>
<feature type="site" description="Cleavage; by autolysis" evidence="9">
    <location>
        <begin position="204"/>
        <end position="205"/>
    </location>
</feature>
<name>A0A3S1HLH3_ELYCH</name>
<dbReference type="PANTHER" id="PTHR10188">
    <property type="entry name" value="L-ASPARAGINASE"/>
    <property type="match status" value="1"/>
</dbReference>
<dbReference type="SUPFAM" id="SSF56235">
    <property type="entry name" value="N-terminal nucleophile aminohydrolases (Ntn hydrolases)"/>
    <property type="match status" value="1"/>
</dbReference>
<evidence type="ECO:0000256" key="7">
    <source>
        <dbReference type="PIRSR" id="PIRSR600246-1"/>
    </source>
</evidence>
<evidence type="ECO:0000256" key="1">
    <source>
        <dbReference type="ARBA" id="ARBA00000306"/>
    </source>
</evidence>
<comment type="caution">
    <text evidence="10">The sequence shown here is derived from an EMBL/GenBank/DDBJ whole genome shotgun (WGS) entry which is preliminary data.</text>
</comment>
<organism evidence="10 11">
    <name type="scientific">Elysia chlorotica</name>
    <name type="common">Eastern emerald elysia</name>
    <name type="synonym">Sea slug</name>
    <dbReference type="NCBI Taxonomy" id="188477"/>
    <lineage>
        <taxon>Eukaryota</taxon>
        <taxon>Metazoa</taxon>
        <taxon>Spiralia</taxon>
        <taxon>Lophotrochozoa</taxon>
        <taxon>Mollusca</taxon>
        <taxon>Gastropoda</taxon>
        <taxon>Heterobranchia</taxon>
        <taxon>Euthyneura</taxon>
        <taxon>Panpulmonata</taxon>
        <taxon>Sacoglossa</taxon>
        <taxon>Placobranchoidea</taxon>
        <taxon>Plakobranchidae</taxon>
        <taxon>Elysia</taxon>
    </lineage>
</organism>
<protein>
    <recommendedName>
        <fullName evidence="12">Asparaginase</fullName>
    </recommendedName>
</protein>
<keyword evidence="4" id="KW-0378">Hydrolase</keyword>
<evidence type="ECO:0000256" key="5">
    <source>
        <dbReference type="ARBA" id="ARBA00022813"/>
    </source>
</evidence>
<evidence type="ECO:0008006" key="12">
    <source>
        <dbReference type="Google" id="ProtNLM"/>
    </source>
</evidence>
<evidence type="ECO:0000256" key="4">
    <source>
        <dbReference type="ARBA" id="ARBA00022801"/>
    </source>
</evidence>
<dbReference type="Proteomes" id="UP000271974">
    <property type="component" value="Unassembled WGS sequence"/>
</dbReference>
<evidence type="ECO:0000313" key="11">
    <source>
        <dbReference type="Proteomes" id="UP000271974"/>
    </source>
</evidence>
<dbReference type="InterPro" id="IPR033844">
    <property type="entry name" value="ASRGL1_meta"/>
</dbReference>
<dbReference type="Gene3D" id="3.60.20.30">
    <property type="entry name" value="(Glycosyl)asparaginase"/>
    <property type="match status" value="1"/>
</dbReference>
<evidence type="ECO:0000313" key="10">
    <source>
        <dbReference type="EMBL" id="RUS81926.1"/>
    </source>
</evidence>
<dbReference type="FunFam" id="3.60.20.30:FF:000001">
    <property type="entry name" value="Isoaspartyl peptidase/L-asparaginase"/>
    <property type="match status" value="1"/>
</dbReference>
<dbReference type="InterPro" id="IPR029055">
    <property type="entry name" value="Ntn_hydrolases_N"/>
</dbReference>
<accession>A0A3S1HLH3</accession>
<evidence type="ECO:0000256" key="8">
    <source>
        <dbReference type="PIRSR" id="PIRSR600246-2"/>
    </source>
</evidence>
<keyword evidence="3" id="KW-0645">Protease</keyword>
<dbReference type="GO" id="GO:0005737">
    <property type="term" value="C:cytoplasm"/>
    <property type="evidence" value="ECO:0007669"/>
    <property type="project" value="TreeGrafter"/>
</dbReference>
<dbReference type="OrthoDB" id="2262349at2759"/>
<comment type="catalytic activity">
    <reaction evidence="1">
        <text>Cleavage of a beta-linked Asp residue from the N-terminus of a polypeptide.</text>
        <dbReference type="EC" id="3.4.19.5"/>
    </reaction>
</comment>
<evidence type="ECO:0000256" key="9">
    <source>
        <dbReference type="PIRSR" id="PIRSR600246-3"/>
    </source>
</evidence>
<evidence type="ECO:0000256" key="6">
    <source>
        <dbReference type="ARBA" id="ARBA00049366"/>
    </source>
</evidence>
<dbReference type="STRING" id="188477.A0A3S1HLH3"/>
<feature type="active site" description="Nucleophile" evidence="7">
    <location>
        <position position="205"/>
    </location>
</feature>
<comment type="catalytic activity">
    <reaction evidence="6">
        <text>L-asparagine + H2O = L-aspartate + NH4(+)</text>
        <dbReference type="Rhea" id="RHEA:21016"/>
        <dbReference type="ChEBI" id="CHEBI:15377"/>
        <dbReference type="ChEBI" id="CHEBI:28938"/>
        <dbReference type="ChEBI" id="CHEBI:29991"/>
        <dbReference type="ChEBI" id="CHEBI:58048"/>
        <dbReference type="EC" id="3.5.1.1"/>
    </reaction>
</comment>
<keyword evidence="11" id="KW-1185">Reference proteome</keyword>
<dbReference type="GO" id="GO:0004067">
    <property type="term" value="F:asparaginase activity"/>
    <property type="evidence" value="ECO:0007669"/>
    <property type="project" value="UniProtKB-EC"/>
</dbReference>
<dbReference type="PANTHER" id="PTHR10188:SF43">
    <property type="entry name" value="ASPARAGINASE (EUROFUNG)"/>
    <property type="match status" value="1"/>
</dbReference>
<dbReference type="EMBL" id="RQTK01000314">
    <property type="protein sequence ID" value="RUS81926.1"/>
    <property type="molecule type" value="Genomic_DNA"/>
</dbReference>
<evidence type="ECO:0000256" key="3">
    <source>
        <dbReference type="ARBA" id="ARBA00022670"/>
    </source>
</evidence>